<evidence type="ECO:0000256" key="2">
    <source>
        <dbReference type="SAM" id="SignalP"/>
    </source>
</evidence>
<keyword evidence="2" id="KW-0732">Signal</keyword>
<feature type="signal peptide" evidence="2">
    <location>
        <begin position="1"/>
        <end position="30"/>
    </location>
</feature>
<organism evidence="3 4">
    <name type="scientific">Mycoemilia scoparia</name>
    <dbReference type="NCBI Taxonomy" id="417184"/>
    <lineage>
        <taxon>Eukaryota</taxon>
        <taxon>Fungi</taxon>
        <taxon>Fungi incertae sedis</taxon>
        <taxon>Zoopagomycota</taxon>
        <taxon>Kickxellomycotina</taxon>
        <taxon>Kickxellomycetes</taxon>
        <taxon>Kickxellales</taxon>
        <taxon>Kickxellaceae</taxon>
        <taxon>Mycoemilia</taxon>
    </lineage>
</organism>
<name>A0A9W8DWA7_9FUNG</name>
<evidence type="ECO:0000313" key="3">
    <source>
        <dbReference type="EMBL" id="KAJ1920534.1"/>
    </source>
</evidence>
<reference evidence="3" key="1">
    <citation type="submission" date="2022-07" db="EMBL/GenBank/DDBJ databases">
        <title>Phylogenomic reconstructions and comparative analyses of Kickxellomycotina fungi.</title>
        <authorList>
            <person name="Reynolds N.K."/>
            <person name="Stajich J.E."/>
            <person name="Barry K."/>
            <person name="Grigoriev I.V."/>
            <person name="Crous P."/>
            <person name="Smith M.E."/>
        </authorList>
    </citation>
    <scope>NUCLEOTIDE SEQUENCE</scope>
    <source>
        <strain evidence="3">NBRC 100468</strain>
    </source>
</reference>
<gene>
    <name evidence="3" type="ORF">H4219_001233</name>
</gene>
<evidence type="ECO:0000313" key="4">
    <source>
        <dbReference type="Proteomes" id="UP001150538"/>
    </source>
</evidence>
<protein>
    <submittedName>
        <fullName evidence="3">Uncharacterized protein</fullName>
    </submittedName>
</protein>
<feature type="compositionally biased region" description="Low complexity" evidence="1">
    <location>
        <begin position="40"/>
        <end position="51"/>
    </location>
</feature>
<feature type="chain" id="PRO_5040735412" evidence="2">
    <location>
        <begin position="31"/>
        <end position="337"/>
    </location>
</feature>
<dbReference type="AlphaFoldDB" id="A0A9W8DWA7"/>
<dbReference type="EMBL" id="JANBPU010000012">
    <property type="protein sequence ID" value="KAJ1920534.1"/>
    <property type="molecule type" value="Genomic_DNA"/>
</dbReference>
<feature type="region of interest" description="Disordered" evidence="1">
    <location>
        <begin position="34"/>
        <end position="66"/>
    </location>
</feature>
<dbReference type="OrthoDB" id="5556563at2759"/>
<feature type="compositionally biased region" description="Polar residues" evidence="1">
    <location>
        <begin position="53"/>
        <end position="66"/>
    </location>
</feature>
<evidence type="ECO:0000256" key="1">
    <source>
        <dbReference type="SAM" id="MobiDB-lite"/>
    </source>
</evidence>
<proteinExistence type="predicted"/>
<comment type="caution">
    <text evidence="3">The sequence shown here is derived from an EMBL/GenBank/DDBJ whole genome shotgun (WGS) entry which is preliminary data.</text>
</comment>
<dbReference type="Proteomes" id="UP001150538">
    <property type="component" value="Unassembled WGS sequence"/>
</dbReference>
<keyword evidence="4" id="KW-1185">Reference proteome</keyword>
<sequence>MLCTTKLAFVTTALLVLVTTGLLFHESATAAPTQYSQDQSSGSSEPVVGSSADGASSTSELSLPSTKKSNALSTRMSWIVPESLGSNIVQLSSGVSIIPNEAPDLTEWVVDGWDSGYFGVQRLNRTTGRIIWATFNSNLENNKYTANSSIVSPGIQSAPLSDLSPLSPPPRTSLNNSSLFEDSAIVARESTSDKSKIGYAVYQDFEWSAIYPNFYMRITAHHNSQHNITEYQGFWSSGQIWVYLGAVYRRESTTPFLHPYFGLNTLDGADLRERRGGYWYTPMVNHALGEFGYIHNMLFQPNGFTNCDDWGVDQAAQDKFWMAFLRKPNCKITSSFG</sequence>
<accession>A0A9W8DWA7</accession>